<organism evidence="1 2">
    <name type="scientific">Sinanodonta woodiana</name>
    <name type="common">Chinese pond mussel</name>
    <name type="synonym">Anodonta woodiana</name>
    <dbReference type="NCBI Taxonomy" id="1069815"/>
    <lineage>
        <taxon>Eukaryota</taxon>
        <taxon>Metazoa</taxon>
        <taxon>Spiralia</taxon>
        <taxon>Lophotrochozoa</taxon>
        <taxon>Mollusca</taxon>
        <taxon>Bivalvia</taxon>
        <taxon>Autobranchia</taxon>
        <taxon>Heteroconchia</taxon>
        <taxon>Palaeoheterodonta</taxon>
        <taxon>Unionida</taxon>
        <taxon>Unionoidea</taxon>
        <taxon>Unionidae</taxon>
        <taxon>Unioninae</taxon>
        <taxon>Sinanodonta</taxon>
    </lineage>
</organism>
<evidence type="ECO:0000313" key="2">
    <source>
        <dbReference type="Proteomes" id="UP001634394"/>
    </source>
</evidence>
<comment type="caution">
    <text evidence="1">The sequence shown here is derived from an EMBL/GenBank/DDBJ whole genome shotgun (WGS) entry which is preliminary data.</text>
</comment>
<dbReference type="SUPFAM" id="SSF81901">
    <property type="entry name" value="HCP-like"/>
    <property type="match status" value="3"/>
</dbReference>
<dbReference type="SUPFAM" id="SSF158791">
    <property type="entry name" value="MgtE N-terminal domain-like"/>
    <property type="match status" value="1"/>
</dbReference>
<dbReference type="EMBL" id="JBJQND010000002">
    <property type="protein sequence ID" value="KAL3885262.1"/>
    <property type="molecule type" value="Genomic_DNA"/>
</dbReference>
<sequence>MFKAQMDLPKGPKVISMVIDAEFNGQESIQVLNPPTVFQNYQWLQVLHLCSQERIVGVELVTDFEDKKSVKIFQKVWRCRTRTKNEKSKHVRLKVVPSVAYNYNYFNKQTKVAKNTKLRAWMLDPEIWKWSRRTRDSYQRSNIKVSYDLEILPPFSRPFLKYLSRCEAWSFFMLTFQSSKYIPQCQKEPVSIWMYVLEYCTNPHGGLCSIMHHYTWRGSYLTPLLFLTSEGKIHVQVNLANNQSSAALTFFQVPLHKWCRLVLMFSGRKWKLVVNHGEKFSQTLDTSFRFSEDIYLDDTEGLFTFGGAESTPSFRGYIGQATFYRNKYLEHHQIPYPSPYHPMFELKLSRREEKCAAYIQWMNHRIHVSRNQLAQTLRKRSCQQPFYDLVMSLRSKILRQQRQPMCSVTLGLRPKHWKVASRLVKQQVFAGKELSSKQIADALYEKATSTIEVKIDKIPSMVPLLKQAACFGNADAMYMLAVILNNGIFIKKDEIQAHAYLMLAVLDRHRLSTLALAHRHRYGLDGVTEDLEPAYMYYKYVADTTREDKELHKDTDVLTESVRLTDEVAVKEQTDENGDIFNWLKHQAKQGVISAQSHVARTLYWGSQGLKRNLGAALEYFKMSAETEDPQAMYDYGIVLLRGQGTNRDVKEGLVQLKKSAEKNNPSALNALGWYAMNFNKNFTAAAEYFEQAYKMGNPDAAHNLGILHLGGQYPDKEMDADLALTYFNFAAVRGQIDAGVAIAYQNIKGTDKTPRSVYIAVEWARYIAEKNPAIGFILRKGIQAYRHGDVQQAILYYMMAADAGAEIGSFNLAWLCEENRDGIVNYIEKDCQWRHYNLSTLREPQFVDSYAYIKMGDYYWYACEGHQDVDKAAQYYAQAAKKNDPHAIYNLGFMLEEGVRIKRSIWKSIRVPDKALLNNVTLLEHLYTRCKESPKTEAYLPCSIALYRIQLLEIWTRYQVWIKVSSFIGVTMVTVLSVYSFYRHHYSNSFQLENNLSTKFETFIVSKFTDIYCPVPILFLENLHDCYCITCVSAGLKLWKLCSYVTPLVTICQRGISIGPYQGLLKRRSIAIDTEFIAYILTAIDTEVIIYIQTAIDTEFIAYILTAIDTEVIIYIQTAIDTEVIVYILTAIDTEVIVYILTAIDTEVIVYILTAIDTEVIVYILTAIDTEFIAYILTAIDTEVIVYILTAIDTEVIIYIQTAIDTEVIIYIQTAIDTEFIAYILTAIEAD</sequence>
<proteinExistence type="predicted"/>
<dbReference type="Gene3D" id="2.60.120.200">
    <property type="match status" value="1"/>
</dbReference>
<dbReference type="PANTHER" id="PTHR44444">
    <property type="entry name" value="PROTEIN SEL-1 HOMOLOG 3"/>
    <property type="match status" value="1"/>
</dbReference>
<dbReference type="InterPro" id="IPR042756">
    <property type="entry name" value="Sel-1L3"/>
</dbReference>
<protein>
    <submittedName>
        <fullName evidence="1">Uncharacterized protein</fullName>
    </submittedName>
</protein>
<dbReference type="AlphaFoldDB" id="A0ABD3XJR8"/>
<dbReference type="SMART" id="SM00671">
    <property type="entry name" value="SEL1"/>
    <property type="match status" value="9"/>
</dbReference>
<dbReference type="Pfam" id="PF08238">
    <property type="entry name" value="Sel1"/>
    <property type="match status" value="8"/>
</dbReference>
<dbReference type="Gene3D" id="1.25.40.10">
    <property type="entry name" value="Tetratricopeptide repeat domain"/>
    <property type="match status" value="2"/>
</dbReference>
<reference evidence="1 2" key="1">
    <citation type="submission" date="2024-11" db="EMBL/GenBank/DDBJ databases">
        <title>Chromosome-level genome assembly of the freshwater bivalve Anodonta woodiana.</title>
        <authorList>
            <person name="Chen X."/>
        </authorList>
    </citation>
    <scope>NUCLEOTIDE SEQUENCE [LARGE SCALE GENOMIC DNA]</scope>
    <source>
        <strain evidence="1">MN2024</strain>
        <tissue evidence="1">Gills</tissue>
    </source>
</reference>
<dbReference type="InterPro" id="IPR013320">
    <property type="entry name" value="ConA-like_dom_sf"/>
</dbReference>
<dbReference type="PANTHER" id="PTHR44444:SF6">
    <property type="entry name" value="LAMININ G DOMAIN-CONTAINING PROTEIN"/>
    <property type="match status" value="1"/>
</dbReference>
<dbReference type="SUPFAM" id="SSF49899">
    <property type="entry name" value="Concanavalin A-like lectins/glucanases"/>
    <property type="match status" value="1"/>
</dbReference>
<gene>
    <name evidence="1" type="ORF">ACJMK2_025350</name>
</gene>
<evidence type="ECO:0000313" key="1">
    <source>
        <dbReference type="EMBL" id="KAL3885262.1"/>
    </source>
</evidence>
<accession>A0ABD3XJR8</accession>
<dbReference type="InterPro" id="IPR006597">
    <property type="entry name" value="Sel1-like"/>
</dbReference>
<dbReference type="InterPro" id="IPR011990">
    <property type="entry name" value="TPR-like_helical_dom_sf"/>
</dbReference>
<name>A0ABD3XJR8_SINWO</name>
<dbReference type="Proteomes" id="UP001634394">
    <property type="component" value="Unassembled WGS sequence"/>
</dbReference>
<keyword evidence="2" id="KW-1185">Reference proteome</keyword>